<protein>
    <submittedName>
        <fullName evidence="1">Uncharacterized protein</fullName>
    </submittedName>
</protein>
<evidence type="ECO:0000313" key="1">
    <source>
        <dbReference type="EMBL" id="JAD99671.1"/>
    </source>
</evidence>
<name>A0A0A9EHX1_ARUDO</name>
<reference evidence="1" key="2">
    <citation type="journal article" date="2015" name="Data Brief">
        <title>Shoot transcriptome of the giant reed, Arundo donax.</title>
        <authorList>
            <person name="Barrero R.A."/>
            <person name="Guerrero F.D."/>
            <person name="Moolhuijzen P."/>
            <person name="Goolsby J.A."/>
            <person name="Tidwell J."/>
            <person name="Bellgard S.E."/>
            <person name="Bellgard M.I."/>
        </authorList>
    </citation>
    <scope>NUCLEOTIDE SEQUENCE</scope>
    <source>
        <tissue evidence="1">Shoot tissue taken approximately 20 cm above the soil surface</tissue>
    </source>
</reference>
<reference evidence="1" key="1">
    <citation type="submission" date="2014-09" db="EMBL/GenBank/DDBJ databases">
        <authorList>
            <person name="Magalhaes I.L.F."/>
            <person name="Oliveira U."/>
            <person name="Santos F.R."/>
            <person name="Vidigal T.H.D.A."/>
            <person name="Brescovit A.D."/>
            <person name="Santos A.J."/>
        </authorList>
    </citation>
    <scope>NUCLEOTIDE SEQUENCE</scope>
    <source>
        <tissue evidence="1">Shoot tissue taken approximately 20 cm above the soil surface</tissue>
    </source>
</reference>
<dbReference type="AlphaFoldDB" id="A0A0A9EHX1"/>
<sequence length="142" mass="15603">MKPLPFKILTSSKDLPNKIHLFHQRLRSPVLRAAIEHLLNKSKHLRSMVTTEALELHLSCAHRPFQCWSGPDQVPLQRACSMAPVGADITPNPATGICSTIKLLAHRAHTRAAEPFPGGANLALTVVHRERALAVEVAAPRH</sequence>
<dbReference type="EMBL" id="GBRH01198224">
    <property type="protein sequence ID" value="JAD99671.1"/>
    <property type="molecule type" value="Transcribed_RNA"/>
</dbReference>
<accession>A0A0A9EHX1</accession>
<organism evidence="1">
    <name type="scientific">Arundo donax</name>
    <name type="common">Giant reed</name>
    <name type="synonym">Donax arundinaceus</name>
    <dbReference type="NCBI Taxonomy" id="35708"/>
    <lineage>
        <taxon>Eukaryota</taxon>
        <taxon>Viridiplantae</taxon>
        <taxon>Streptophyta</taxon>
        <taxon>Embryophyta</taxon>
        <taxon>Tracheophyta</taxon>
        <taxon>Spermatophyta</taxon>
        <taxon>Magnoliopsida</taxon>
        <taxon>Liliopsida</taxon>
        <taxon>Poales</taxon>
        <taxon>Poaceae</taxon>
        <taxon>PACMAD clade</taxon>
        <taxon>Arundinoideae</taxon>
        <taxon>Arundineae</taxon>
        <taxon>Arundo</taxon>
    </lineage>
</organism>
<proteinExistence type="predicted"/>